<dbReference type="PANTHER" id="PTHR45674">
    <property type="entry name" value="DNA LIGASE 1/3 FAMILY MEMBER"/>
    <property type="match status" value="1"/>
</dbReference>
<comment type="similarity">
    <text evidence="1">Belongs to the ATP-dependent DNA ligase family.</text>
</comment>
<keyword evidence="2" id="KW-0436">Ligase</keyword>
<dbReference type="AlphaFoldDB" id="A0A8T0DF01"/>
<dbReference type="SUPFAM" id="SSF117018">
    <property type="entry name" value="ATP-dependent DNA ligase DNA-binding domain"/>
    <property type="match status" value="1"/>
</dbReference>
<dbReference type="EMBL" id="JTDF01005199">
    <property type="protein sequence ID" value="KAF8566375.1"/>
    <property type="molecule type" value="Genomic_DNA"/>
</dbReference>
<comment type="caution">
    <text evidence="8">The sequence shown here is derived from an EMBL/GenBank/DDBJ whole genome shotgun (WGS) entry which is preliminary data.</text>
</comment>
<organism evidence="8 9">
    <name type="scientific">Paragonimus westermani</name>
    <dbReference type="NCBI Taxonomy" id="34504"/>
    <lineage>
        <taxon>Eukaryota</taxon>
        <taxon>Metazoa</taxon>
        <taxon>Spiralia</taxon>
        <taxon>Lophotrochozoa</taxon>
        <taxon>Platyhelminthes</taxon>
        <taxon>Trematoda</taxon>
        <taxon>Digenea</taxon>
        <taxon>Plagiorchiida</taxon>
        <taxon>Troglotremata</taxon>
        <taxon>Troglotrematidae</taxon>
        <taxon>Paragonimus</taxon>
    </lineage>
</organism>
<evidence type="ECO:0000256" key="2">
    <source>
        <dbReference type="ARBA" id="ARBA00022598"/>
    </source>
</evidence>
<keyword evidence="9" id="KW-1185">Reference proteome</keyword>
<name>A0A8T0DF01_9TREM</name>
<dbReference type="GO" id="GO:0006281">
    <property type="term" value="P:DNA repair"/>
    <property type="evidence" value="ECO:0007669"/>
    <property type="project" value="UniProtKB-KW"/>
</dbReference>
<evidence type="ECO:0000313" key="8">
    <source>
        <dbReference type="EMBL" id="KAF8566375.1"/>
    </source>
</evidence>
<dbReference type="InterPro" id="IPR036599">
    <property type="entry name" value="DNA_ligase_N_sf"/>
</dbReference>
<protein>
    <recommendedName>
        <fullName evidence="7">DNA ligase ATP-dependent N-terminal domain-containing protein</fullName>
    </recommendedName>
</protein>
<feature type="region of interest" description="Disordered" evidence="6">
    <location>
        <begin position="54"/>
        <end position="163"/>
    </location>
</feature>
<dbReference type="InterPro" id="IPR050191">
    <property type="entry name" value="ATP-dep_DNA_ligase"/>
</dbReference>
<evidence type="ECO:0000256" key="6">
    <source>
        <dbReference type="SAM" id="MobiDB-lite"/>
    </source>
</evidence>
<dbReference type="PANTHER" id="PTHR45674:SF4">
    <property type="entry name" value="DNA LIGASE 1"/>
    <property type="match status" value="1"/>
</dbReference>
<dbReference type="GO" id="GO:0005634">
    <property type="term" value="C:nucleus"/>
    <property type="evidence" value="ECO:0007669"/>
    <property type="project" value="TreeGrafter"/>
</dbReference>
<evidence type="ECO:0000256" key="3">
    <source>
        <dbReference type="ARBA" id="ARBA00022763"/>
    </source>
</evidence>
<dbReference type="GO" id="GO:0003910">
    <property type="term" value="F:DNA ligase (ATP) activity"/>
    <property type="evidence" value="ECO:0007669"/>
    <property type="project" value="InterPro"/>
</dbReference>
<dbReference type="Pfam" id="PF04675">
    <property type="entry name" value="DNA_ligase_A_N"/>
    <property type="match status" value="1"/>
</dbReference>
<accession>A0A8T0DF01</accession>
<dbReference type="GO" id="GO:0005739">
    <property type="term" value="C:mitochondrion"/>
    <property type="evidence" value="ECO:0007669"/>
    <property type="project" value="TreeGrafter"/>
</dbReference>
<gene>
    <name evidence="8" type="ORF">P879_08259</name>
</gene>
<evidence type="ECO:0000256" key="4">
    <source>
        <dbReference type="ARBA" id="ARBA00023172"/>
    </source>
</evidence>
<dbReference type="Proteomes" id="UP000699462">
    <property type="component" value="Unassembled WGS sequence"/>
</dbReference>
<keyword evidence="3" id="KW-0227">DNA damage</keyword>
<dbReference type="OrthoDB" id="6286938at2759"/>
<keyword evidence="4" id="KW-0233">DNA recombination</keyword>
<feature type="domain" description="DNA ligase ATP-dependent N-terminal" evidence="7">
    <location>
        <begin position="222"/>
        <end position="297"/>
    </location>
</feature>
<proteinExistence type="inferred from homology"/>
<reference evidence="8 9" key="1">
    <citation type="submission" date="2019-07" db="EMBL/GenBank/DDBJ databases">
        <title>Annotation for the trematode Paragonimus westermani.</title>
        <authorList>
            <person name="Choi Y.-J."/>
        </authorList>
    </citation>
    <scope>NUCLEOTIDE SEQUENCE [LARGE SCALE GENOMIC DNA]</scope>
    <source>
        <strain evidence="8">180907_Pwestermani</strain>
    </source>
</reference>
<dbReference type="Gene3D" id="1.10.3260.10">
    <property type="entry name" value="DNA ligase, ATP-dependent, N-terminal domain"/>
    <property type="match status" value="1"/>
</dbReference>
<dbReference type="InterPro" id="IPR012308">
    <property type="entry name" value="DNA_ligase_ATP-dep_N"/>
</dbReference>
<keyword evidence="5" id="KW-0234">DNA repair</keyword>
<evidence type="ECO:0000256" key="5">
    <source>
        <dbReference type="ARBA" id="ARBA00023204"/>
    </source>
</evidence>
<evidence type="ECO:0000259" key="7">
    <source>
        <dbReference type="Pfam" id="PF04675"/>
    </source>
</evidence>
<dbReference type="GO" id="GO:0003677">
    <property type="term" value="F:DNA binding"/>
    <property type="evidence" value="ECO:0007669"/>
    <property type="project" value="InterPro"/>
</dbReference>
<feature type="compositionally biased region" description="Basic and acidic residues" evidence="6">
    <location>
        <begin position="82"/>
        <end position="102"/>
    </location>
</feature>
<evidence type="ECO:0000256" key="1">
    <source>
        <dbReference type="ARBA" id="ARBA00007572"/>
    </source>
</evidence>
<feature type="compositionally biased region" description="Basic residues" evidence="6">
    <location>
        <begin position="70"/>
        <end position="81"/>
    </location>
</feature>
<feature type="compositionally biased region" description="Low complexity" evidence="6">
    <location>
        <begin position="136"/>
        <end position="149"/>
    </location>
</feature>
<sequence>MIISFRPFLRLRLGSSSVSLTVAASLPLVARELHVSKYPVTLVQQSPVVMSQKSIANSSVEKNDISVKRSPNKSKTRKRLIVKSDDSTDEPTNKENRVETPKAHCPLNDTSETVDIPERESSSPSPVKHKVNTKLASSPVSSKPASDSGSLRKAQVNGKTSVECSRKTKVVQGLDNSTSSGLSQEGVKYGVVTRIPSFSYDPSKANYHPINDATWSKSSSVPYLALAKTFEYIESTSGRLKITEALSNLFRSVGFLSPNDLSICVYLCLNQVGPAYQGNELGVGDTVLLKALGMTTGETQFFCNLTFSTIISIIRKLRCSVNLSSLWF</sequence>
<dbReference type="GO" id="GO:0006310">
    <property type="term" value="P:DNA recombination"/>
    <property type="evidence" value="ECO:0007669"/>
    <property type="project" value="UniProtKB-KW"/>
</dbReference>
<evidence type="ECO:0000313" key="9">
    <source>
        <dbReference type="Proteomes" id="UP000699462"/>
    </source>
</evidence>
<dbReference type="GO" id="GO:1903461">
    <property type="term" value="P:Okazaki fragment processing involved in mitotic DNA replication"/>
    <property type="evidence" value="ECO:0007669"/>
    <property type="project" value="TreeGrafter"/>
</dbReference>